<proteinExistence type="predicted"/>
<organism evidence="3">
    <name type="scientific">termite gut metagenome</name>
    <dbReference type="NCBI Taxonomy" id="433724"/>
    <lineage>
        <taxon>unclassified sequences</taxon>
        <taxon>metagenomes</taxon>
        <taxon>organismal metagenomes</taxon>
    </lineage>
</organism>
<dbReference type="Gene3D" id="1.10.443.10">
    <property type="entry name" value="Intergrase catalytic core"/>
    <property type="match status" value="1"/>
</dbReference>
<dbReference type="AlphaFoldDB" id="A0A5J4Q4T6"/>
<protein>
    <submittedName>
        <fullName evidence="3">Tyrosine recombinase XerC</fullName>
    </submittedName>
</protein>
<name>A0A5J4Q4T6_9ZZZZ</name>
<dbReference type="InterPro" id="IPR011010">
    <property type="entry name" value="DNA_brk_join_enz"/>
</dbReference>
<dbReference type="GO" id="GO:0003677">
    <property type="term" value="F:DNA binding"/>
    <property type="evidence" value="ECO:0007669"/>
    <property type="project" value="InterPro"/>
</dbReference>
<comment type="caution">
    <text evidence="3">The sequence shown here is derived from an EMBL/GenBank/DDBJ whole genome shotgun (WGS) entry which is preliminary data.</text>
</comment>
<gene>
    <name evidence="3" type="ORF">EZS27_033060</name>
</gene>
<dbReference type="PROSITE" id="PS51898">
    <property type="entry name" value="TYR_RECOMBINASE"/>
    <property type="match status" value="1"/>
</dbReference>
<dbReference type="Pfam" id="PF00589">
    <property type="entry name" value="Phage_integrase"/>
    <property type="match status" value="1"/>
</dbReference>
<dbReference type="GO" id="GO:0015074">
    <property type="term" value="P:DNA integration"/>
    <property type="evidence" value="ECO:0007669"/>
    <property type="project" value="InterPro"/>
</dbReference>
<dbReference type="SUPFAM" id="SSF56349">
    <property type="entry name" value="DNA breaking-rejoining enzymes"/>
    <property type="match status" value="1"/>
</dbReference>
<dbReference type="InterPro" id="IPR013762">
    <property type="entry name" value="Integrase-like_cat_sf"/>
</dbReference>
<reference evidence="3" key="1">
    <citation type="submission" date="2019-03" db="EMBL/GenBank/DDBJ databases">
        <title>Single cell metagenomics reveals metabolic interactions within the superorganism composed of flagellate Streblomastix strix and complex community of Bacteroidetes bacteria on its surface.</title>
        <authorList>
            <person name="Treitli S.C."/>
            <person name="Kolisko M."/>
            <person name="Husnik F."/>
            <person name="Keeling P."/>
            <person name="Hampl V."/>
        </authorList>
    </citation>
    <scope>NUCLEOTIDE SEQUENCE</scope>
    <source>
        <strain evidence="3">STM</strain>
    </source>
</reference>
<dbReference type="GO" id="GO:0006310">
    <property type="term" value="P:DNA recombination"/>
    <property type="evidence" value="ECO:0007669"/>
    <property type="project" value="UniProtKB-KW"/>
</dbReference>
<sequence length="75" mass="8279">NKHMKKIGDSLGILGISTYTARHSFASVLKRSGANIAYISESLGHTDLKTTENYLASFEKEERIKNAAFLTNFGD</sequence>
<evidence type="ECO:0000256" key="1">
    <source>
        <dbReference type="ARBA" id="ARBA00023172"/>
    </source>
</evidence>
<dbReference type="InterPro" id="IPR002104">
    <property type="entry name" value="Integrase_catalytic"/>
</dbReference>
<evidence type="ECO:0000313" key="3">
    <source>
        <dbReference type="EMBL" id="KAA6316657.1"/>
    </source>
</evidence>
<accession>A0A5J4Q4T6</accession>
<dbReference type="EMBL" id="SNRY01004801">
    <property type="protein sequence ID" value="KAA6316657.1"/>
    <property type="molecule type" value="Genomic_DNA"/>
</dbReference>
<feature type="domain" description="Tyr recombinase" evidence="2">
    <location>
        <begin position="1"/>
        <end position="69"/>
    </location>
</feature>
<evidence type="ECO:0000259" key="2">
    <source>
        <dbReference type="PROSITE" id="PS51898"/>
    </source>
</evidence>
<keyword evidence="1" id="KW-0233">DNA recombination</keyword>
<feature type="non-terminal residue" evidence="3">
    <location>
        <position position="1"/>
    </location>
</feature>